<protein>
    <submittedName>
        <fullName evidence="2">Flagellar biosynthesis protein FlgJ</fullName>
    </submittedName>
</protein>
<dbReference type="Pfam" id="PF10135">
    <property type="entry name" value="Rod-binding"/>
    <property type="match status" value="1"/>
</dbReference>
<dbReference type="AlphaFoldDB" id="A0A844FH63"/>
<keyword evidence="2" id="KW-0282">Flagellum</keyword>
<sequence length="111" mass="13058">MEIFPNSFVMQKTANEDILQKKIENASKDMKDEELMDVCKEFESIFIHMMLKEMRKTIPDDGFIEKSTGTKIFEDMFDEEMAKRISDSEENGIGIAKMLYDQFKNQNTIRI</sequence>
<comment type="caution">
    <text evidence="2">The sequence shown here is derived from an EMBL/GenBank/DDBJ whole genome shotgun (WGS) entry which is preliminary data.</text>
</comment>
<feature type="domain" description="Flagellar protein FlgJ N-terminal" evidence="1">
    <location>
        <begin position="52"/>
        <end position="102"/>
    </location>
</feature>
<dbReference type="InterPro" id="IPR019301">
    <property type="entry name" value="Flagellar_prot_FlgJ_N"/>
</dbReference>
<evidence type="ECO:0000259" key="1">
    <source>
        <dbReference type="Pfam" id="PF10135"/>
    </source>
</evidence>
<dbReference type="Proteomes" id="UP000462760">
    <property type="component" value="Unassembled WGS sequence"/>
</dbReference>
<organism evidence="2 3">
    <name type="scientific">Anaerosalibacter bizertensis</name>
    <dbReference type="NCBI Taxonomy" id="932217"/>
    <lineage>
        <taxon>Bacteria</taxon>
        <taxon>Bacillati</taxon>
        <taxon>Bacillota</taxon>
        <taxon>Tissierellia</taxon>
        <taxon>Tissierellales</taxon>
        <taxon>Sporanaerobacteraceae</taxon>
        <taxon>Anaerosalibacter</taxon>
    </lineage>
</organism>
<evidence type="ECO:0000313" key="2">
    <source>
        <dbReference type="EMBL" id="MSS43301.1"/>
    </source>
</evidence>
<gene>
    <name evidence="2" type="ORF">FYJ27_06080</name>
</gene>
<dbReference type="EMBL" id="VULR01000007">
    <property type="protein sequence ID" value="MSS43301.1"/>
    <property type="molecule type" value="Genomic_DNA"/>
</dbReference>
<reference evidence="2 3" key="1">
    <citation type="submission" date="2019-08" db="EMBL/GenBank/DDBJ databases">
        <title>In-depth cultivation of the pig gut microbiome towards novel bacterial diversity and tailored functional studies.</title>
        <authorList>
            <person name="Wylensek D."/>
            <person name="Hitch T.C.A."/>
            <person name="Clavel T."/>
        </authorList>
    </citation>
    <scope>NUCLEOTIDE SEQUENCE [LARGE SCALE GENOMIC DNA]</scope>
    <source>
        <strain evidence="2 3">Med78-601-WT-4W-RMD-3</strain>
    </source>
</reference>
<accession>A0A844FH63</accession>
<name>A0A844FH63_9FIRM</name>
<evidence type="ECO:0000313" key="3">
    <source>
        <dbReference type="Proteomes" id="UP000462760"/>
    </source>
</evidence>
<dbReference type="OrthoDB" id="9796740at2"/>
<proteinExistence type="predicted"/>
<keyword evidence="2" id="KW-0966">Cell projection</keyword>
<keyword evidence="2" id="KW-0969">Cilium</keyword>
<dbReference type="RefSeq" id="WP_154483987.1">
    <property type="nucleotide sequence ID" value="NZ_JAHLOA010000003.1"/>
</dbReference>